<dbReference type="InterPro" id="IPR031168">
    <property type="entry name" value="G_TrmE"/>
</dbReference>
<dbReference type="Gene3D" id="1.20.120.430">
    <property type="entry name" value="tRNA modification GTPase MnmE domain 2"/>
    <property type="match status" value="1"/>
</dbReference>
<keyword evidence="9" id="KW-0732">Signal</keyword>
<feature type="region of interest" description="Disordered" evidence="8">
    <location>
        <begin position="463"/>
        <end position="508"/>
    </location>
</feature>
<keyword evidence="3" id="KW-0819">tRNA processing</keyword>
<keyword evidence="5" id="KW-0342">GTP-binding</keyword>
<dbReference type="InParanoid" id="A0A2V0P695"/>
<dbReference type="NCBIfam" id="NF003661">
    <property type="entry name" value="PRK05291.1-3"/>
    <property type="match status" value="1"/>
</dbReference>
<accession>A0A2V0P695</accession>
<dbReference type="GO" id="GO:0005737">
    <property type="term" value="C:cytoplasm"/>
    <property type="evidence" value="ECO:0007669"/>
    <property type="project" value="TreeGrafter"/>
</dbReference>
<dbReference type="InterPro" id="IPR027417">
    <property type="entry name" value="P-loop_NTPase"/>
</dbReference>
<dbReference type="NCBIfam" id="TIGR00231">
    <property type="entry name" value="small_GTP"/>
    <property type="match status" value="1"/>
</dbReference>
<proteinExistence type="inferred from homology"/>
<evidence type="ECO:0000259" key="12">
    <source>
        <dbReference type="Pfam" id="PF12631"/>
    </source>
</evidence>
<comment type="caution">
    <text evidence="13">The sequence shown here is derived from an EMBL/GenBank/DDBJ whole genome shotgun (WGS) entry which is preliminary data.</text>
</comment>
<dbReference type="CDD" id="cd06558">
    <property type="entry name" value="crotonase-like"/>
    <property type="match status" value="1"/>
</dbReference>
<keyword evidence="4" id="KW-0547">Nucleotide-binding</keyword>
<evidence type="ECO:0000259" key="10">
    <source>
        <dbReference type="Pfam" id="PF01926"/>
    </source>
</evidence>
<dbReference type="InterPro" id="IPR025867">
    <property type="entry name" value="MnmE_helical"/>
</dbReference>
<dbReference type="Pfam" id="PF01926">
    <property type="entry name" value="MMR_HSR1"/>
    <property type="match status" value="1"/>
</dbReference>
<dbReference type="GO" id="GO:0002098">
    <property type="term" value="P:tRNA wobble uridine modification"/>
    <property type="evidence" value="ECO:0007669"/>
    <property type="project" value="TreeGrafter"/>
</dbReference>
<dbReference type="GO" id="GO:0005525">
    <property type="term" value="F:GTP binding"/>
    <property type="evidence" value="ECO:0007669"/>
    <property type="project" value="UniProtKB-KW"/>
</dbReference>
<dbReference type="InterPro" id="IPR006073">
    <property type="entry name" value="GTP-bd"/>
</dbReference>
<dbReference type="InterPro" id="IPR005225">
    <property type="entry name" value="Small_GTP-bd"/>
</dbReference>
<evidence type="ECO:0000259" key="11">
    <source>
        <dbReference type="Pfam" id="PF10396"/>
    </source>
</evidence>
<dbReference type="InterPro" id="IPR004520">
    <property type="entry name" value="GTPase_MnmE"/>
</dbReference>
<reference evidence="13 14" key="1">
    <citation type="journal article" date="2018" name="Sci. Rep.">
        <title>Raphidocelis subcapitata (=Pseudokirchneriella subcapitata) provides an insight into genome evolution and environmental adaptations in the Sphaeropleales.</title>
        <authorList>
            <person name="Suzuki S."/>
            <person name="Yamaguchi H."/>
            <person name="Nakajima N."/>
            <person name="Kawachi M."/>
        </authorList>
    </citation>
    <scope>NUCLEOTIDE SEQUENCE [LARGE SCALE GENOMIC DNA]</scope>
    <source>
        <strain evidence="13 14">NIES-35</strain>
    </source>
</reference>
<feature type="compositionally biased region" description="Low complexity" evidence="8">
    <location>
        <begin position="492"/>
        <end position="503"/>
    </location>
</feature>
<dbReference type="GO" id="GO:0016836">
    <property type="term" value="F:hydro-lyase activity"/>
    <property type="evidence" value="ECO:0007669"/>
    <property type="project" value="UniProtKB-ARBA"/>
</dbReference>
<organism evidence="13 14">
    <name type="scientific">Raphidocelis subcapitata</name>
    <dbReference type="NCBI Taxonomy" id="307507"/>
    <lineage>
        <taxon>Eukaryota</taxon>
        <taxon>Viridiplantae</taxon>
        <taxon>Chlorophyta</taxon>
        <taxon>core chlorophytes</taxon>
        <taxon>Chlorophyceae</taxon>
        <taxon>CS clade</taxon>
        <taxon>Sphaeropleales</taxon>
        <taxon>Selenastraceae</taxon>
        <taxon>Raphidocelis</taxon>
    </lineage>
</organism>
<feature type="domain" description="GTP-binding protein TrmE N-terminal" evidence="11">
    <location>
        <begin position="499"/>
        <end position="574"/>
    </location>
</feature>
<feature type="domain" description="MnmE helical" evidence="12">
    <location>
        <begin position="577"/>
        <end position="971"/>
    </location>
</feature>
<evidence type="ECO:0000256" key="5">
    <source>
        <dbReference type="ARBA" id="ARBA00023134"/>
    </source>
</evidence>
<dbReference type="HAMAP" id="MF_00379">
    <property type="entry name" value="GTPase_MnmE"/>
    <property type="match status" value="1"/>
</dbReference>
<feature type="domain" description="G" evidence="10">
    <location>
        <begin position="673"/>
        <end position="764"/>
    </location>
</feature>
<dbReference type="SUPFAM" id="SSF52540">
    <property type="entry name" value="P-loop containing nucleoside triphosphate hydrolases"/>
    <property type="match status" value="1"/>
</dbReference>
<dbReference type="SUPFAM" id="SSF52096">
    <property type="entry name" value="ClpP/crotonase"/>
    <property type="match status" value="1"/>
</dbReference>
<evidence type="ECO:0000256" key="8">
    <source>
        <dbReference type="SAM" id="MobiDB-lite"/>
    </source>
</evidence>
<evidence type="ECO:0000256" key="7">
    <source>
        <dbReference type="RuleBase" id="RU003707"/>
    </source>
</evidence>
<dbReference type="InterPro" id="IPR029045">
    <property type="entry name" value="ClpP/crotonase-like_dom_sf"/>
</dbReference>
<protein>
    <recommendedName>
        <fullName evidence="15">tRNA modification GTPase</fullName>
    </recommendedName>
</protein>
<dbReference type="EMBL" id="BDRX01000033">
    <property type="protein sequence ID" value="GBF92605.1"/>
    <property type="molecule type" value="Genomic_DNA"/>
</dbReference>
<evidence type="ECO:0000256" key="3">
    <source>
        <dbReference type="ARBA" id="ARBA00022694"/>
    </source>
</evidence>
<feature type="compositionally biased region" description="Low complexity" evidence="8">
    <location>
        <begin position="463"/>
        <end position="477"/>
    </location>
</feature>
<feature type="signal peptide" evidence="9">
    <location>
        <begin position="1"/>
        <end position="16"/>
    </location>
</feature>
<evidence type="ECO:0000313" key="14">
    <source>
        <dbReference type="Proteomes" id="UP000247498"/>
    </source>
</evidence>
<dbReference type="OrthoDB" id="2139957at2759"/>
<dbReference type="Gene3D" id="3.40.50.300">
    <property type="entry name" value="P-loop containing nucleotide triphosphate hydrolases"/>
    <property type="match status" value="1"/>
</dbReference>
<dbReference type="Gene3D" id="3.90.226.10">
    <property type="entry name" value="2-enoyl-CoA Hydratase, Chain A, domain 1"/>
    <property type="match status" value="1"/>
</dbReference>
<dbReference type="InterPro" id="IPR018948">
    <property type="entry name" value="GTP-bd_TrmE_N"/>
</dbReference>
<sequence length="974" mass="98548">MAAVLGAAALLRAGAAGPALCVALEQQQLLPWQQWRAASWRRRPAHPQLPHSRALSAGTAHPSAAQLQASVEPLGGRHEGVSVLSLNRPEARNALGRQMVRELLEALETLRQERSTRCVIVRSAAPGVFCAGADLKERAAMTTSEAAETVSRLRALMSAVAALPMPTVAVLEGAALGGGAELALACDLRVAGRAAALAFPEARLGIIPGAGGTQRLPRLVGAAVAKELVFTGRRVAGEQALELGLVDHVTDEGGAMARALEVAADIAQAAPLSLRMAKAAINGGLEVDLASGLALEEACYARLLHTRDRLEGLAAFAEKRPPRYTGGGGAGGRLFREPAGSFAARSQHQAWSSSSAGAPCGAVPLASRRGGASSSAGSSVGVHRSASSAAAAPGAWQRTTIYALSSGAPPSAVAVVRISGPNADAVLRALWPALERGDARLPPPRQMALAHLFLPAGHAAPAAAGGCDADAADGAPPSTVTGTAAPGQPLEQQQQRQQQQQQGDRQRARLDSALVVRFPAPRSFTGEDVVELHLHGGAATASAAAAALAALPGALRARPARPGEFTRRAYEAGRLDLTEVEGLADLLAAQSEAARRLAAEAAGGAARRAVAGWRERLQRCCARLEAVLDFGEDAQLGASEAAAAAAGLAALASELEAHAAAFERAELARGGLRVAIVGRPNSGKSSLLNALAGRCAAIVSPRPGTTRDVVEVPIALAGHRLAVADSAGLRQTDCPIEAEGVARALQEARGANIVLWVCDAEEAAAQQPAERRPQQGGASEGEWVAAALREAAAALSGGAPTSGGRALAAAGAPALLLLVPNKADLVPPEQLRRLVAAGRAALAAAAPLPQLPAGRAELLDPVSSLNGEGLPALVSALQAGVERAAAAAAPPSAPPPLLTRLRHRELAAGAAGHLRRAAGLAGGEDGGGGGGALELAAEEARLAEAALAQLTGAPGGRDVEGMLDALFAEFCIGK</sequence>
<dbReference type="PANTHER" id="PTHR42714">
    <property type="entry name" value="TRNA MODIFICATION GTPASE GTPBP3"/>
    <property type="match status" value="1"/>
</dbReference>
<dbReference type="Gene3D" id="3.30.1360.120">
    <property type="entry name" value="Probable tRNA modification gtpase trme, domain 1"/>
    <property type="match status" value="1"/>
</dbReference>
<dbReference type="FunFam" id="1.10.12.10:FF:000001">
    <property type="entry name" value="Probable enoyl-CoA hydratase, mitochondrial"/>
    <property type="match status" value="1"/>
</dbReference>
<dbReference type="Gene3D" id="1.10.12.10">
    <property type="entry name" value="Lyase 2-enoyl-coa Hydratase, Chain A, domain 2"/>
    <property type="match status" value="1"/>
</dbReference>
<comment type="similarity">
    <text evidence="1 7">Belongs to the enoyl-CoA hydratase/isomerase family.</text>
</comment>
<dbReference type="InterPro" id="IPR027266">
    <property type="entry name" value="TrmE/GcvT-like"/>
</dbReference>
<feature type="chain" id="PRO_5015857805" description="tRNA modification GTPase" evidence="9">
    <location>
        <begin position="17"/>
        <end position="974"/>
    </location>
</feature>
<dbReference type="CDD" id="cd04164">
    <property type="entry name" value="trmE"/>
    <property type="match status" value="1"/>
</dbReference>
<dbReference type="InterPro" id="IPR001753">
    <property type="entry name" value="Enoyl-CoA_hydra/iso"/>
</dbReference>
<dbReference type="InterPro" id="IPR027368">
    <property type="entry name" value="MnmE_dom2"/>
</dbReference>
<dbReference type="Pfam" id="PF10396">
    <property type="entry name" value="TrmE_N"/>
    <property type="match status" value="1"/>
</dbReference>
<feature type="region of interest" description="Disordered" evidence="8">
    <location>
        <begin position="41"/>
        <end position="62"/>
    </location>
</feature>
<comment type="similarity">
    <text evidence="2">Belongs to the TRAFAC class TrmE-Era-EngA-EngB-Septin-like GTPase superfamily. TrmE GTPase family.</text>
</comment>
<keyword evidence="6" id="KW-0456">Lyase</keyword>
<dbReference type="GO" id="GO:0003924">
    <property type="term" value="F:GTPase activity"/>
    <property type="evidence" value="ECO:0007669"/>
    <property type="project" value="InterPro"/>
</dbReference>
<dbReference type="InterPro" id="IPR018376">
    <property type="entry name" value="Enoyl-CoA_hyd/isom_CS"/>
</dbReference>
<name>A0A2V0P695_9CHLO</name>
<keyword evidence="14" id="KW-1185">Reference proteome</keyword>
<dbReference type="STRING" id="307507.A0A2V0P695"/>
<gene>
    <name evidence="13" type="ORF">Rsub_05219</name>
</gene>
<evidence type="ECO:0000256" key="9">
    <source>
        <dbReference type="SAM" id="SignalP"/>
    </source>
</evidence>
<dbReference type="Pfam" id="PF12631">
    <property type="entry name" value="MnmE_helical"/>
    <property type="match status" value="1"/>
</dbReference>
<dbReference type="Proteomes" id="UP000247498">
    <property type="component" value="Unassembled WGS sequence"/>
</dbReference>
<dbReference type="CDD" id="cd14858">
    <property type="entry name" value="TrmE_N"/>
    <property type="match status" value="1"/>
</dbReference>
<dbReference type="PROSITE" id="PS00166">
    <property type="entry name" value="ENOYL_COA_HYDRATASE"/>
    <property type="match status" value="1"/>
</dbReference>
<dbReference type="AlphaFoldDB" id="A0A2V0P695"/>
<evidence type="ECO:0000313" key="13">
    <source>
        <dbReference type="EMBL" id="GBF92605.1"/>
    </source>
</evidence>
<dbReference type="FunFam" id="3.90.226.10:FF:000009">
    <property type="entry name" value="Carnitinyl-CoA dehydratase"/>
    <property type="match status" value="1"/>
</dbReference>
<dbReference type="GO" id="GO:0030488">
    <property type="term" value="P:tRNA methylation"/>
    <property type="evidence" value="ECO:0007669"/>
    <property type="project" value="TreeGrafter"/>
</dbReference>
<evidence type="ECO:0000256" key="2">
    <source>
        <dbReference type="ARBA" id="ARBA00011043"/>
    </source>
</evidence>
<dbReference type="SUPFAM" id="SSF103025">
    <property type="entry name" value="Folate-binding domain"/>
    <property type="match status" value="1"/>
</dbReference>
<dbReference type="PANTHER" id="PTHR42714:SF2">
    <property type="entry name" value="TRNA MODIFICATION GTPASE GTPBP3, MITOCHONDRIAL"/>
    <property type="match status" value="1"/>
</dbReference>
<evidence type="ECO:0000256" key="1">
    <source>
        <dbReference type="ARBA" id="ARBA00005254"/>
    </source>
</evidence>
<evidence type="ECO:0000256" key="4">
    <source>
        <dbReference type="ARBA" id="ARBA00022741"/>
    </source>
</evidence>
<dbReference type="InterPro" id="IPR014748">
    <property type="entry name" value="Enoyl-CoA_hydra_C"/>
</dbReference>
<dbReference type="Pfam" id="PF00378">
    <property type="entry name" value="ECH_1"/>
    <property type="match status" value="1"/>
</dbReference>
<evidence type="ECO:0008006" key="15">
    <source>
        <dbReference type="Google" id="ProtNLM"/>
    </source>
</evidence>
<evidence type="ECO:0000256" key="6">
    <source>
        <dbReference type="ARBA" id="ARBA00023239"/>
    </source>
</evidence>